<dbReference type="STRING" id="323097.Nham_3863"/>
<proteinExistence type="predicted"/>
<dbReference type="Pfam" id="PF10134">
    <property type="entry name" value="RPA"/>
    <property type="match status" value="1"/>
</dbReference>
<reference evidence="2 3" key="1">
    <citation type="submission" date="2006-03" db="EMBL/GenBank/DDBJ databases">
        <title>Complete sequence of chromosome of Nitrobacter hamburgensis X14.</title>
        <authorList>
            <consortium name="US DOE Joint Genome Institute"/>
            <person name="Copeland A."/>
            <person name="Lucas S."/>
            <person name="Lapidus A."/>
            <person name="Barry K."/>
            <person name="Detter J.C."/>
            <person name="Glavina del Rio T."/>
            <person name="Hammon N."/>
            <person name="Israni S."/>
            <person name="Dalin E."/>
            <person name="Tice H."/>
            <person name="Pitluck S."/>
            <person name="Chain P."/>
            <person name="Malfatti S."/>
            <person name="Shin M."/>
            <person name="Vergez L."/>
            <person name="Schmutz J."/>
            <person name="Larimer F."/>
            <person name="Land M."/>
            <person name="Hauser L."/>
            <person name="Kyrpides N."/>
            <person name="Ivanova N."/>
            <person name="Ward B."/>
            <person name="Arp D."/>
            <person name="Klotz M."/>
            <person name="Stein L."/>
            <person name="O'Mullan G."/>
            <person name="Starkenburg S."/>
            <person name="Sayavedra L."/>
            <person name="Poret-Peterson A.T."/>
            <person name="Gentry M.E."/>
            <person name="Bruce D."/>
            <person name="Richardson P."/>
        </authorList>
    </citation>
    <scope>NUCLEOTIDE SEQUENCE [LARGE SCALE GENOMIC DNA]</scope>
    <source>
        <strain evidence="3">DSM 10229 / NCIMB 13809 / X14</strain>
    </source>
</reference>
<keyword evidence="3" id="KW-1185">Reference proteome</keyword>
<protein>
    <recommendedName>
        <fullName evidence="1">DnaA N-terminal domain-containing protein</fullName>
    </recommendedName>
</protein>
<dbReference type="InterPro" id="IPR024633">
    <property type="entry name" value="DnaA_N_dom"/>
</dbReference>
<evidence type="ECO:0000259" key="1">
    <source>
        <dbReference type="Pfam" id="PF11638"/>
    </source>
</evidence>
<sequence length="393" mass="44129">MTERGQLIAERLKAQLGADAFSAWFQTANIELTDARVTVTVSTQLAANIITRNYADDVKAAASHIAGAPVSVAVVAHGQKAPIDVAPIEKILRAVAPDDAQRDFFIPELSELALKDDVHLMEMTPFTLDRRKEVRTELVYTTRQGVTIRVKAIGDHSLPTIDDYDLVLMMQTWLADLANQYRSQLERYEAEKKAGRSPATPTAPPRMFDISISEVVKFKRRKWGGAISEDILGSLDRLWNAEVVVDPMKGTKYRGGKFRLVGSAYEKLAETNTGAATRIRVAVPDWIYAGIVERAVPMLKTFNRDYMILSQPLHRALYRFLSLKVPKDGTPYSLSLVELAERFQAKQQQKYFNRDLKKAVAGCPDGRLLEFRLELIGKGDDRALRAWRPLQVE</sequence>
<dbReference type="HOGENOM" id="CLU_701764_0_0_5"/>
<gene>
    <name evidence="2" type="ordered locus">Nham_3863</name>
</gene>
<dbReference type="eggNOG" id="COG5534">
    <property type="taxonomic scope" value="Bacteria"/>
</dbReference>
<organism evidence="2 3">
    <name type="scientific">Nitrobacter hamburgensis (strain DSM 10229 / NCIMB 13809 / X14)</name>
    <dbReference type="NCBI Taxonomy" id="323097"/>
    <lineage>
        <taxon>Bacteria</taxon>
        <taxon>Pseudomonadati</taxon>
        <taxon>Pseudomonadota</taxon>
        <taxon>Alphaproteobacteria</taxon>
        <taxon>Hyphomicrobiales</taxon>
        <taxon>Nitrobacteraceae</taxon>
        <taxon>Nitrobacter</taxon>
    </lineage>
</organism>
<dbReference type="AlphaFoldDB" id="Q1QGT1"/>
<name>Q1QGT1_NITHX</name>
<feature type="domain" description="DnaA N-terminal" evidence="1">
    <location>
        <begin position="8"/>
        <end position="63"/>
    </location>
</feature>
<dbReference type="InterPro" id="IPR038454">
    <property type="entry name" value="DnaA_N_sf"/>
</dbReference>
<accession>Q1QGT1</accession>
<evidence type="ECO:0000313" key="2">
    <source>
        <dbReference type="EMBL" id="ABE64566.1"/>
    </source>
</evidence>
<dbReference type="Gene3D" id="3.30.300.180">
    <property type="match status" value="1"/>
</dbReference>
<dbReference type="KEGG" id="nha:Nham_3863"/>
<evidence type="ECO:0000313" key="3">
    <source>
        <dbReference type="Proteomes" id="UP000001953"/>
    </source>
</evidence>
<dbReference type="Pfam" id="PF11638">
    <property type="entry name" value="DnaA_N"/>
    <property type="match status" value="1"/>
</dbReference>
<dbReference type="OrthoDB" id="581589at2"/>
<dbReference type="InterPro" id="IPR018777">
    <property type="entry name" value="Replication_initiator_prot_A"/>
</dbReference>
<dbReference type="EMBL" id="CP000319">
    <property type="protein sequence ID" value="ABE64566.1"/>
    <property type="molecule type" value="Genomic_DNA"/>
</dbReference>
<dbReference type="Proteomes" id="UP000001953">
    <property type="component" value="Chromosome"/>
</dbReference>